<evidence type="ECO:0000256" key="10">
    <source>
        <dbReference type="ARBA" id="ARBA00023136"/>
    </source>
</evidence>
<organism evidence="14 15">
    <name type="scientific">Stenotrophomonas nitritireducens</name>
    <dbReference type="NCBI Taxonomy" id="83617"/>
    <lineage>
        <taxon>Bacteria</taxon>
        <taxon>Pseudomonadati</taxon>
        <taxon>Pseudomonadota</taxon>
        <taxon>Gammaproteobacteria</taxon>
        <taxon>Lysobacterales</taxon>
        <taxon>Lysobacteraceae</taxon>
        <taxon>Stenotrophomonas</taxon>
    </lineage>
</organism>
<keyword evidence="7 14" id="KW-0418">Kinase</keyword>
<evidence type="ECO:0000313" key="14">
    <source>
        <dbReference type="EMBL" id="KRG54333.1"/>
    </source>
</evidence>
<evidence type="ECO:0000256" key="8">
    <source>
        <dbReference type="ARBA" id="ARBA00022989"/>
    </source>
</evidence>
<dbReference type="InterPro" id="IPR050428">
    <property type="entry name" value="TCS_sensor_his_kinase"/>
</dbReference>
<keyword evidence="15" id="KW-1185">Reference proteome</keyword>
<protein>
    <recommendedName>
        <fullName evidence="3">histidine kinase</fullName>
        <ecNumber evidence="3">2.7.13.3</ecNumber>
    </recommendedName>
</protein>
<dbReference type="SMART" id="SM00387">
    <property type="entry name" value="HATPase_c"/>
    <property type="match status" value="1"/>
</dbReference>
<feature type="domain" description="Histidine kinase" evidence="12">
    <location>
        <begin position="253"/>
        <end position="468"/>
    </location>
</feature>
<dbReference type="InterPro" id="IPR003594">
    <property type="entry name" value="HATPase_dom"/>
</dbReference>
<keyword evidence="8 11" id="KW-1133">Transmembrane helix</keyword>
<sequence length="468" mass="50708">MRERAGSLKARLVLRLALLFLVGTVVMYVAARVYGLRAADLSYDRLLAGSALSIAETLSVDGTQVRVDLPYAALDMLSAAPEDRVFYRVLGPDGKTITGYGDLPGIPAMHAAEQEPSEVPIPRFFDAAYRGQTVRFVVLGRQLAQPGLRGWVWVQVGQTRRAREELASDLLLGALLPITLLTMGALGLAWLGVGRALRPLEAISADLATREPHDLHPVRVPVPAEVGPMVDAMNGFMYRLEANIDTLRAFIGDAAHQIRTPLAALRAQAQLALDEDEPEQIRSGLLKVERNAARLTRLVNQLLSDAMVMHRADARDFEPLDLVEVIKRALRDAVPVSDDVQVGFISDAAQAPMRGDAVLLGEAIKNLVDNAIRHGTRGMSGPDAEVEVVLRQTQDGYRVAVSDHGPGIAPEDRARLFRRFERGDTRAAGAGLGMAIVSRVVRSHGGTIELIDRDGGGLTVCLEFGGRR</sequence>
<dbReference type="EC" id="2.7.13.3" evidence="3"/>
<keyword evidence="6 11" id="KW-0812">Transmembrane</keyword>
<evidence type="ECO:0000259" key="13">
    <source>
        <dbReference type="PROSITE" id="PS50885"/>
    </source>
</evidence>
<keyword evidence="9" id="KW-0902">Two-component regulatory system</keyword>
<dbReference type="InterPro" id="IPR005467">
    <property type="entry name" value="His_kinase_dom"/>
</dbReference>
<accession>A0ABR5NG11</accession>
<dbReference type="RefSeq" id="WP_055766745.1">
    <property type="nucleotide sequence ID" value="NZ_LDJG01000032.1"/>
</dbReference>
<comment type="caution">
    <text evidence="14">The sequence shown here is derived from an EMBL/GenBank/DDBJ whole genome shotgun (WGS) entry which is preliminary data.</text>
</comment>
<dbReference type="Pfam" id="PF00512">
    <property type="entry name" value="HisKA"/>
    <property type="match status" value="1"/>
</dbReference>
<evidence type="ECO:0000256" key="11">
    <source>
        <dbReference type="SAM" id="Phobius"/>
    </source>
</evidence>
<dbReference type="InterPro" id="IPR003661">
    <property type="entry name" value="HisK_dim/P_dom"/>
</dbReference>
<evidence type="ECO:0000259" key="12">
    <source>
        <dbReference type="PROSITE" id="PS50109"/>
    </source>
</evidence>
<evidence type="ECO:0000256" key="3">
    <source>
        <dbReference type="ARBA" id="ARBA00012438"/>
    </source>
</evidence>
<dbReference type="Gene3D" id="3.30.565.10">
    <property type="entry name" value="Histidine kinase-like ATPase, C-terminal domain"/>
    <property type="match status" value="1"/>
</dbReference>
<dbReference type="Gene3D" id="1.10.287.130">
    <property type="match status" value="1"/>
</dbReference>
<dbReference type="PRINTS" id="PR00344">
    <property type="entry name" value="BCTRLSENSOR"/>
</dbReference>
<dbReference type="PANTHER" id="PTHR45436:SF1">
    <property type="entry name" value="SENSOR PROTEIN QSEC"/>
    <property type="match status" value="1"/>
</dbReference>
<reference evidence="14 15" key="1">
    <citation type="submission" date="2015-05" db="EMBL/GenBank/DDBJ databases">
        <title>Genome sequencing and analysis of members of genus Stenotrophomonas.</title>
        <authorList>
            <person name="Patil P.P."/>
            <person name="Midha S."/>
            <person name="Patil P.B."/>
        </authorList>
    </citation>
    <scope>NUCLEOTIDE SEQUENCE [LARGE SCALE GENOMIC DNA]</scope>
    <source>
        <strain evidence="14 15">DSM 12575</strain>
    </source>
</reference>
<comment type="catalytic activity">
    <reaction evidence="1">
        <text>ATP + protein L-histidine = ADP + protein N-phospho-L-histidine.</text>
        <dbReference type="EC" id="2.7.13.3"/>
    </reaction>
</comment>
<feature type="transmembrane region" description="Helical" evidence="11">
    <location>
        <begin position="12"/>
        <end position="31"/>
    </location>
</feature>
<dbReference type="InterPro" id="IPR036890">
    <property type="entry name" value="HATPase_C_sf"/>
</dbReference>
<dbReference type="PROSITE" id="PS50109">
    <property type="entry name" value="HIS_KIN"/>
    <property type="match status" value="1"/>
</dbReference>
<dbReference type="GO" id="GO:0016301">
    <property type="term" value="F:kinase activity"/>
    <property type="evidence" value="ECO:0007669"/>
    <property type="project" value="UniProtKB-KW"/>
</dbReference>
<name>A0ABR5NG11_9GAMM</name>
<keyword evidence="10 11" id="KW-0472">Membrane</keyword>
<dbReference type="SUPFAM" id="SSF55874">
    <property type="entry name" value="ATPase domain of HSP90 chaperone/DNA topoisomerase II/histidine kinase"/>
    <property type="match status" value="1"/>
</dbReference>
<dbReference type="Pfam" id="PF08521">
    <property type="entry name" value="2CSK_N"/>
    <property type="match status" value="1"/>
</dbReference>
<keyword evidence="4" id="KW-0597">Phosphoprotein</keyword>
<dbReference type="SUPFAM" id="SSF47384">
    <property type="entry name" value="Homodimeric domain of signal transducing histidine kinase"/>
    <property type="match status" value="1"/>
</dbReference>
<evidence type="ECO:0000256" key="2">
    <source>
        <dbReference type="ARBA" id="ARBA00004370"/>
    </source>
</evidence>
<dbReference type="CDD" id="cd00075">
    <property type="entry name" value="HATPase"/>
    <property type="match status" value="1"/>
</dbReference>
<dbReference type="PROSITE" id="PS50885">
    <property type="entry name" value="HAMP"/>
    <property type="match status" value="1"/>
</dbReference>
<dbReference type="InterPro" id="IPR003660">
    <property type="entry name" value="HAMP_dom"/>
</dbReference>
<dbReference type="InterPro" id="IPR036097">
    <property type="entry name" value="HisK_dim/P_sf"/>
</dbReference>
<dbReference type="Pfam" id="PF02518">
    <property type="entry name" value="HATPase_c"/>
    <property type="match status" value="1"/>
</dbReference>
<dbReference type="Proteomes" id="UP000050902">
    <property type="component" value="Unassembled WGS sequence"/>
</dbReference>
<dbReference type="SMART" id="SM00388">
    <property type="entry name" value="HisKA"/>
    <property type="match status" value="1"/>
</dbReference>
<dbReference type="InterPro" id="IPR004358">
    <property type="entry name" value="Sig_transdc_His_kin-like_C"/>
</dbReference>
<evidence type="ECO:0000256" key="1">
    <source>
        <dbReference type="ARBA" id="ARBA00000085"/>
    </source>
</evidence>
<evidence type="ECO:0000256" key="4">
    <source>
        <dbReference type="ARBA" id="ARBA00022553"/>
    </source>
</evidence>
<evidence type="ECO:0000256" key="7">
    <source>
        <dbReference type="ARBA" id="ARBA00022777"/>
    </source>
</evidence>
<evidence type="ECO:0000256" key="6">
    <source>
        <dbReference type="ARBA" id="ARBA00022692"/>
    </source>
</evidence>
<evidence type="ECO:0000256" key="9">
    <source>
        <dbReference type="ARBA" id="ARBA00023012"/>
    </source>
</evidence>
<dbReference type="CDD" id="cd00082">
    <property type="entry name" value="HisKA"/>
    <property type="match status" value="1"/>
</dbReference>
<feature type="domain" description="HAMP" evidence="13">
    <location>
        <begin position="194"/>
        <end position="245"/>
    </location>
</feature>
<gene>
    <name evidence="14" type="ORF">ABB22_16300</name>
</gene>
<proteinExistence type="predicted"/>
<dbReference type="InterPro" id="IPR013727">
    <property type="entry name" value="2CSK_N"/>
</dbReference>
<dbReference type="PANTHER" id="PTHR45436">
    <property type="entry name" value="SENSOR HISTIDINE KINASE YKOH"/>
    <property type="match status" value="1"/>
</dbReference>
<comment type="subcellular location">
    <subcellularLocation>
        <location evidence="2">Membrane</location>
    </subcellularLocation>
</comment>
<evidence type="ECO:0000313" key="15">
    <source>
        <dbReference type="Proteomes" id="UP000050902"/>
    </source>
</evidence>
<evidence type="ECO:0000256" key="5">
    <source>
        <dbReference type="ARBA" id="ARBA00022679"/>
    </source>
</evidence>
<dbReference type="EMBL" id="LDJG01000032">
    <property type="protein sequence ID" value="KRG54333.1"/>
    <property type="molecule type" value="Genomic_DNA"/>
</dbReference>
<keyword evidence="5" id="KW-0808">Transferase</keyword>